<evidence type="ECO:0000256" key="8">
    <source>
        <dbReference type="ARBA" id="ARBA00023180"/>
    </source>
</evidence>
<feature type="compositionally biased region" description="Low complexity" evidence="10">
    <location>
        <begin position="53"/>
        <end position="77"/>
    </location>
</feature>
<keyword evidence="9" id="KW-0735">Signal-anchor</keyword>
<evidence type="ECO:0000256" key="9">
    <source>
        <dbReference type="RuleBase" id="RU364020"/>
    </source>
</evidence>
<keyword evidence="3 9" id="KW-0808">Transferase</keyword>
<dbReference type="KEGG" id="bbel:109482856"/>
<comment type="similarity">
    <text evidence="2 9">Belongs to the sulfotransferase 2 family.</text>
</comment>
<organism evidence="11 12">
    <name type="scientific">Branchiostoma belcheri</name>
    <name type="common">Amphioxus</name>
    <dbReference type="NCBI Taxonomy" id="7741"/>
    <lineage>
        <taxon>Eukaryota</taxon>
        <taxon>Metazoa</taxon>
        <taxon>Chordata</taxon>
        <taxon>Cephalochordata</taxon>
        <taxon>Leptocardii</taxon>
        <taxon>Amphioxiformes</taxon>
        <taxon>Branchiostomatidae</taxon>
        <taxon>Branchiostoma</taxon>
    </lineage>
</organism>
<keyword evidence="5" id="KW-1133">Transmembrane helix</keyword>
<dbReference type="EC" id="2.8.2.-" evidence="9"/>
<comment type="subcellular location">
    <subcellularLocation>
        <location evidence="1 9">Golgi apparatus membrane</location>
        <topology evidence="1 9">Single-pass type II membrane protein</topology>
    </subcellularLocation>
</comment>
<dbReference type="Proteomes" id="UP000515135">
    <property type="component" value="Unplaced"/>
</dbReference>
<evidence type="ECO:0000256" key="5">
    <source>
        <dbReference type="ARBA" id="ARBA00022989"/>
    </source>
</evidence>
<dbReference type="GO" id="GO:0000139">
    <property type="term" value="C:Golgi membrane"/>
    <property type="evidence" value="ECO:0007669"/>
    <property type="project" value="UniProtKB-SubCell"/>
</dbReference>
<dbReference type="PANTHER" id="PTHR12137">
    <property type="entry name" value="CARBOHYDRATE SULFOTRANSFERASE"/>
    <property type="match status" value="1"/>
</dbReference>
<evidence type="ECO:0000256" key="4">
    <source>
        <dbReference type="ARBA" id="ARBA00022692"/>
    </source>
</evidence>
<evidence type="ECO:0000256" key="6">
    <source>
        <dbReference type="ARBA" id="ARBA00023034"/>
    </source>
</evidence>
<keyword evidence="4" id="KW-0812">Transmembrane</keyword>
<protein>
    <recommendedName>
        <fullName evidence="9">Carbohydrate sulfotransferase</fullName>
        <ecNumber evidence="9">2.8.2.-</ecNumber>
    </recommendedName>
</protein>
<dbReference type="InterPro" id="IPR018011">
    <property type="entry name" value="Carb_sulfotrans_8-10"/>
</dbReference>
<gene>
    <name evidence="12" type="primary">LOC109482856</name>
</gene>
<dbReference type="InterPro" id="IPR005331">
    <property type="entry name" value="Sulfotransferase"/>
</dbReference>
<keyword evidence="9" id="KW-0119">Carbohydrate metabolism</keyword>
<evidence type="ECO:0000256" key="10">
    <source>
        <dbReference type="SAM" id="MobiDB-lite"/>
    </source>
</evidence>
<evidence type="ECO:0000313" key="11">
    <source>
        <dbReference type="Proteomes" id="UP000515135"/>
    </source>
</evidence>
<evidence type="ECO:0000256" key="2">
    <source>
        <dbReference type="ARBA" id="ARBA00006339"/>
    </source>
</evidence>
<evidence type="ECO:0000256" key="3">
    <source>
        <dbReference type="ARBA" id="ARBA00022679"/>
    </source>
</evidence>
<keyword evidence="7" id="KW-0472">Membrane</keyword>
<accession>A0A6P5AD82</accession>
<sequence length="220" mass="24772">MGFFWPTPKFLFLSFLILSTGAVYLYMYVSDNGVELAPEERVIGALTTEKGPSTTSPSWSTSTLSANSLQNSLSDSDNIPHFNPTSTSSPCTSQSLVQDNWDSFAEAEEEQARRLATFKAYCERNPSTINYDFIAHTDTIASDVRLFLKKNNITANEDILPEQRQRHVNDDNVFGDIYGQVPIEDILPLRHIFQEDFDMFGYSFEQDLAEILKGKTKAKG</sequence>
<dbReference type="PANTHER" id="PTHR12137:SF33">
    <property type="entry name" value="CARBOHYDRATE SULFOTRANSFERASE 14"/>
    <property type="match status" value="1"/>
</dbReference>
<name>A0A6P5AD82_BRABE</name>
<dbReference type="Pfam" id="PF03567">
    <property type="entry name" value="Sulfotransfer_2"/>
    <property type="match status" value="1"/>
</dbReference>
<dbReference type="GeneID" id="109482856"/>
<reference evidence="12" key="1">
    <citation type="submission" date="2025-08" db="UniProtKB">
        <authorList>
            <consortium name="RefSeq"/>
        </authorList>
    </citation>
    <scope>IDENTIFICATION</scope>
    <source>
        <tissue evidence="12">Gonad</tissue>
    </source>
</reference>
<dbReference type="GO" id="GO:0016051">
    <property type="term" value="P:carbohydrate biosynthetic process"/>
    <property type="evidence" value="ECO:0007669"/>
    <property type="project" value="InterPro"/>
</dbReference>
<feature type="region of interest" description="Disordered" evidence="10">
    <location>
        <begin position="48"/>
        <end position="93"/>
    </location>
</feature>
<evidence type="ECO:0000256" key="7">
    <source>
        <dbReference type="ARBA" id="ARBA00023136"/>
    </source>
</evidence>
<evidence type="ECO:0000256" key="1">
    <source>
        <dbReference type="ARBA" id="ARBA00004323"/>
    </source>
</evidence>
<dbReference type="OrthoDB" id="10376278at2759"/>
<keyword evidence="8 9" id="KW-0325">Glycoprotein</keyword>
<keyword evidence="6 9" id="KW-0333">Golgi apparatus</keyword>
<feature type="compositionally biased region" description="Low complexity" evidence="10">
    <location>
        <begin position="84"/>
        <end position="93"/>
    </location>
</feature>
<evidence type="ECO:0000313" key="12">
    <source>
        <dbReference type="RefSeq" id="XP_019641257.1"/>
    </source>
</evidence>
<proteinExistence type="inferred from homology"/>
<dbReference type="AlphaFoldDB" id="A0A6P5AD82"/>
<dbReference type="RefSeq" id="XP_019641257.1">
    <property type="nucleotide sequence ID" value="XM_019785698.1"/>
</dbReference>
<dbReference type="GO" id="GO:0008146">
    <property type="term" value="F:sulfotransferase activity"/>
    <property type="evidence" value="ECO:0007669"/>
    <property type="project" value="InterPro"/>
</dbReference>
<keyword evidence="11" id="KW-1185">Reference proteome</keyword>